<dbReference type="AlphaFoldDB" id="A0A7S0SDW3"/>
<evidence type="ECO:0000256" key="2">
    <source>
        <dbReference type="SAM" id="MobiDB-lite"/>
    </source>
</evidence>
<keyword evidence="1" id="KW-0175">Coiled coil</keyword>
<organism evidence="3">
    <name type="scientific">Mantoniella antarctica</name>
    <dbReference type="NCBI Taxonomy" id="81844"/>
    <lineage>
        <taxon>Eukaryota</taxon>
        <taxon>Viridiplantae</taxon>
        <taxon>Chlorophyta</taxon>
        <taxon>Mamiellophyceae</taxon>
        <taxon>Mamiellales</taxon>
        <taxon>Mamiellaceae</taxon>
        <taxon>Mantoniella</taxon>
    </lineage>
</organism>
<protein>
    <submittedName>
        <fullName evidence="3">Uncharacterized protein</fullName>
    </submittedName>
</protein>
<dbReference type="EMBL" id="HBFC01011078">
    <property type="protein sequence ID" value="CAD8703780.1"/>
    <property type="molecule type" value="Transcribed_RNA"/>
</dbReference>
<feature type="region of interest" description="Disordered" evidence="2">
    <location>
        <begin position="1"/>
        <end position="37"/>
    </location>
</feature>
<evidence type="ECO:0000256" key="1">
    <source>
        <dbReference type="SAM" id="Coils"/>
    </source>
</evidence>
<feature type="region of interest" description="Disordered" evidence="2">
    <location>
        <begin position="194"/>
        <end position="215"/>
    </location>
</feature>
<name>A0A7S0SDW3_9CHLO</name>
<proteinExistence type="predicted"/>
<accession>A0A7S0SDW3</accession>
<feature type="coiled-coil region" evidence="1">
    <location>
        <begin position="43"/>
        <end position="70"/>
    </location>
</feature>
<feature type="compositionally biased region" description="Gly residues" evidence="2">
    <location>
        <begin position="202"/>
        <end position="215"/>
    </location>
</feature>
<gene>
    <name evidence="3" type="ORF">MANT1106_LOCUS6462</name>
</gene>
<sequence>MLMIPATHAGDLPEPGPNPAVQYKAPPQPPGTGGAGVPDYYLRATLLRLAATLEERFKEAERKIQRARSLAAHSTSGPGGKHNVHDEIGRLESRLEALAAAGRKLGAQAGSAAGSAAGPGSNASPTPVTHALVAQLETQERHMAAWFADLQWQLEDIFTSQQSRMPVIGGGGGTQRAGGGESTPLMAMSGGENRLGAWTPGGSRGGAGTGGGTWR</sequence>
<evidence type="ECO:0000313" key="3">
    <source>
        <dbReference type="EMBL" id="CAD8703780.1"/>
    </source>
</evidence>
<reference evidence="3" key="1">
    <citation type="submission" date="2021-01" db="EMBL/GenBank/DDBJ databases">
        <authorList>
            <person name="Corre E."/>
            <person name="Pelletier E."/>
            <person name="Niang G."/>
            <person name="Scheremetjew M."/>
            <person name="Finn R."/>
            <person name="Kale V."/>
            <person name="Holt S."/>
            <person name="Cochrane G."/>
            <person name="Meng A."/>
            <person name="Brown T."/>
            <person name="Cohen L."/>
        </authorList>
    </citation>
    <scope>NUCLEOTIDE SEQUENCE</scope>
    <source>
        <strain evidence="3">SL-175</strain>
    </source>
</reference>